<dbReference type="Pfam" id="PF00415">
    <property type="entry name" value="RCC1"/>
    <property type="match status" value="2"/>
</dbReference>
<sequence length="372" mass="41655">MELPAELDEFHALLKRRIRDQSDIEECRQDYSAEKKLAAQRAVAAREIRHVVGQTGCFCLDCLLHRKQEWRIGDVNTAIVGPRDQWQQYTWGNAERRCLYSEDSSTTTKPALTPPISEKIRVHDSKDRVWTIDRAAKFVAVASGKYHTLMLTESAAVFASGDNTYGALGVAGGVAAIDTFLDRRLGHNDELTRLKPTRVNFFRGRKVITLVAGGAHNLATSEMPRGVCVWSWGAGGYGQLGHRDTWDTLIPRSVDEIRHENIRYIDAGQRHSLAISDSKKLWLWGQGIHGAYDVPDPDPSSTSILYPIKIELPELSLISARAGRGRTFVWGDRAIEREKPRPFGGSAADSMCCSLPEYESLASDSFRIIYRL</sequence>
<dbReference type="Pfam" id="PF13540">
    <property type="entry name" value="RCC1_2"/>
    <property type="match status" value="1"/>
</dbReference>
<dbReference type="PANTHER" id="PTHR22870">
    <property type="entry name" value="REGULATOR OF CHROMOSOME CONDENSATION"/>
    <property type="match status" value="1"/>
</dbReference>
<dbReference type="AlphaFoldDB" id="A0A6A4DPC9"/>
<feature type="repeat" description="RCC1" evidence="2">
    <location>
        <begin position="227"/>
        <end position="278"/>
    </location>
</feature>
<dbReference type="PROSITE" id="PS00626">
    <property type="entry name" value="RCC1_2"/>
    <property type="match status" value="1"/>
</dbReference>
<proteinExistence type="predicted"/>
<evidence type="ECO:0000313" key="3">
    <source>
        <dbReference type="EMBL" id="KAE9310300.1"/>
    </source>
</evidence>
<dbReference type="PANTHER" id="PTHR22870:SF408">
    <property type="entry name" value="OS09G0560450 PROTEIN"/>
    <property type="match status" value="1"/>
</dbReference>
<dbReference type="InterPro" id="IPR009091">
    <property type="entry name" value="RCC1/BLIP-II"/>
</dbReference>
<feature type="repeat" description="RCC1" evidence="2">
    <location>
        <begin position="155"/>
        <end position="223"/>
    </location>
</feature>
<organism evidence="3 4">
    <name type="scientific">Phytophthora rubi</name>
    <dbReference type="NCBI Taxonomy" id="129364"/>
    <lineage>
        <taxon>Eukaryota</taxon>
        <taxon>Sar</taxon>
        <taxon>Stramenopiles</taxon>
        <taxon>Oomycota</taxon>
        <taxon>Peronosporomycetes</taxon>
        <taxon>Peronosporales</taxon>
        <taxon>Peronosporaceae</taxon>
        <taxon>Phytophthora</taxon>
    </lineage>
</organism>
<dbReference type="InterPro" id="IPR051210">
    <property type="entry name" value="Ub_ligase/GEF_domain"/>
</dbReference>
<dbReference type="PROSITE" id="PS50012">
    <property type="entry name" value="RCC1_3"/>
    <property type="match status" value="3"/>
</dbReference>
<accession>A0A6A4DPC9</accession>
<gene>
    <name evidence="3" type="ORF">PR003_g20300</name>
</gene>
<evidence type="ECO:0000256" key="1">
    <source>
        <dbReference type="ARBA" id="ARBA00022737"/>
    </source>
</evidence>
<name>A0A6A4DPC9_9STRA</name>
<keyword evidence="4" id="KW-1185">Reference proteome</keyword>
<protein>
    <submittedName>
        <fullName evidence="3">Uncharacterized protein</fullName>
    </submittedName>
</protein>
<comment type="caution">
    <text evidence="3">The sequence shown here is derived from an EMBL/GenBank/DDBJ whole genome shotgun (WGS) entry which is preliminary data.</text>
</comment>
<keyword evidence="1" id="KW-0677">Repeat</keyword>
<evidence type="ECO:0000256" key="2">
    <source>
        <dbReference type="PROSITE-ProRule" id="PRU00235"/>
    </source>
</evidence>
<feature type="repeat" description="RCC1" evidence="2">
    <location>
        <begin position="86"/>
        <end position="154"/>
    </location>
</feature>
<dbReference type="Proteomes" id="UP000434957">
    <property type="component" value="Unassembled WGS sequence"/>
</dbReference>
<dbReference type="Gene3D" id="2.130.10.30">
    <property type="entry name" value="Regulator of chromosome condensation 1/beta-lactamase-inhibitor protein II"/>
    <property type="match status" value="1"/>
</dbReference>
<dbReference type="EMBL" id="QXFT01001791">
    <property type="protein sequence ID" value="KAE9310300.1"/>
    <property type="molecule type" value="Genomic_DNA"/>
</dbReference>
<dbReference type="SUPFAM" id="SSF50985">
    <property type="entry name" value="RCC1/BLIP-II"/>
    <property type="match status" value="1"/>
</dbReference>
<evidence type="ECO:0000313" key="4">
    <source>
        <dbReference type="Proteomes" id="UP000434957"/>
    </source>
</evidence>
<dbReference type="InterPro" id="IPR000408">
    <property type="entry name" value="Reg_chr_condens"/>
</dbReference>
<reference evidence="3 4" key="1">
    <citation type="submission" date="2018-08" db="EMBL/GenBank/DDBJ databases">
        <title>Genomic investigation of the strawberry pathogen Phytophthora fragariae indicates pathogenicity is determined by transcriptional variation in three key races.</title>
        <authorList>
            <person name="Adams T.M."/>
            <person name="Armitage A.D."/>
            <person name="Sobczyk M.K."/>
            <person name="Bates H.J."/>
            <person name="Dunwell J.M."/>
            <person name="Nellist C.F."/>
            <person name="Harrison R.J."/>
        </authorList>
    </citation>
    <scope>NUCLEOTIDE SEQUENCE [LARGE SCALE GENOMIC DNA]</scope>
    <source>
        <strain evidence="3 4">SCRP333</strain>
    </source>
</reference>